<accession>A0AAN6T2I6</accession>
<dbReference type="Proteomes" id="UP001305647">
    <property type="component" value="Unassembled WGS sequence"/>
</dbReference>
<reference evidence="1" key="1">
    <citation type="journal article" date="2023" name="Mol. Phylogenet. Evol.">
        <title>Genome-scale phylogeny and comparative genomics of the fungal order Sordariales.</title>
        <authorList>
            <person name="Hensen N."/>
            <person name="Bonometti L."/>
            <person name="Westerberg I."/>
            <person name="Brannstrom I.O."/>
            <person name="Guillou S."/>
            <person name="Cros-Aarteil S."/>
            <person name="Calhoun S."/>
            <person name="Haridas S."/>
            <person name="Kuo A."/>
            <person name="Mondo S."/>
            <person name="Pangilinan J."/>
            <person name="Riley R."/>
            <person name="LaButti K."/>
            <person name="Andreopoulos B."/>
            <person name="Lipzen A."/>
            <person name="Chen C."/>
            <person name="Yan M."/>
            <person name="Daum C."/>
            <person name="Ng V."/>
            <person name="Clum A."/>
            <person name="Steindorff A."/>
            <person name="Ohm R.A."/>
            <person name="Martin F."/>
            <person name="Silar P."/>
            <person name="Natvig D.O."/>
            <person name="Lalanne C."/>
            <person name="Gautier V."/>
            <person name="Ament-Velasquez S.L."/>
            <person name="Kruys A."/>
            <person name="Hutchinson M.I."/>
            <person name="Powell A.J."/>
            <person name="Barry K."/>
            <person name="Miller A.N."/>
            <person name="Grigoriev I.V."/>
            <person name="Debuchy R."/>
            <person name="Gladieux P."/>
            <person name="Hiltunen Thoren M."/>
            <person name="Johannesson H."/>
        </authorList>
    </citation>
    <scope>NUCLEOTIDE SEQUENCE</scope>
    <source>
        <strain evidence="1">CBS 757.83</strain>
    </source>
</reference>
<protein>
    <submittedName>
        <fullName evidence="1">Uncharacterized protein</fullName>
    </submittedName>
</protein>
<proteinExistence type="predicted"/>
<gene>
    <name evidence="1" type="ORF">N658DRAFT_496133</name>
</gene>
<keyword evidence="2" id="KW-1185">Reference proteome</keyword>
<organism evidence="1 2">
    <name type="scientific">Parathielavia hyrcaniae</name>
    <dbReference type="NCBI Taxonomy" id="113614"/>
    <lineage>
        <taxon>Eukaryota</taxon>
        <taxon>Fungi</taxon>
        <taxon>Dikarya</taxon>
        <taxon>Ascomycota</taxon>
        <taxon>Pezizomycotina</taxon>
        <taxon>Sordariomycetes</taxon>
        <taxon>Sordariomycetidae</taxon>
        <taxon>Sordariales</taxon>
        <taxon>Chaetomiaceae</taxon>
        <taxon>Parathielavia</taxon>
    </lineage>
</organism>
<reference evidence="1" key="2">
    <citation type="submission" date="2023-05" db="EMBL/GenBank/DDBJ databases">
        <authorList>
            <consortium name="Lawrence Berkeley National Laboratory"/>
            <person name="Steindorff A."/>
            <person name="Hensen N."/>
            <person name="Bonometti L."/>
            <person name="Westerberg I."/>
            <person name="Brannstrom I.O."/>
            <person name="Guillou S."/>
            <person name="Cros-Aarteil S."/>
            <person name="Calhoun S."/>
            <person name="Haridas S."/>
            <person name="Kuo A."/>
            <person name="Mondo S."/>
            <person name="Pangilinan J."/>
            <person name="Riley R."/>
            <person name="Labutti K."/>
            <person name="Andreopoulos B."/>
            <person name="Lipzen A."/>
            <person name="Chen C."/>
            <person name="Yanf M."/>
            <person name="Daum C."/>
            <person name="Ng V."/>
            <person name="Clum A."/>
            <person name="Ohm R."/>
            <person name="Martin F."/>
            <person name="Silar P."/>
            <person name="Natvig D."/>
            <person name="Lalanne C."/>
            <person name="Gautier V."/>
            <person name="Ament-Velasquez S.L."/>
            <person name="Kruys A."/>
            <person name="Hutchinson M.I."/>
            <person name="Powell A.J."/>
            <person name="Barry K."/>
            <person name="Miller A.N."/>
            <person name="Grigoriev I.V."/>
            <person name="Debuchy R."/>
            <person name="Gladieux P."/>
            <person name="Thoren M.H."/>
            <person name="Johannesson H."/>
        </authorList>
    </citation>
    <scope>NUCLEOTIDE SEQUENCE</scope>
    <source>
        <strain evidence="1">CBS 757.83</strain>
    </source>
</reference>
<sequence length="70" mass="7312">MSILNLCDSGHWGMPASFCLASTCDSTTFLIAILLVLGIPSLPGHASVRFPLGVLGTIKSSSLSSLLMNF</sequence>
<name>A0AAN6T2I6_9PEZI</name>
<dbReference type="EMBL" id="MU863634">
    <property type="protein sequence ID" value="KAK4101699.1"/>
    <property type="molecule type" value="Genomic_DNA"/>
</dbReference>
<evidence type="ECO:0000313" key="2">
    <source>
        <dbReference type="Proteomes" id="UP001305647"/>
    </source>
</evidence>
<comment type="caution">
    <text evidence="1">The sequence shown here is derived from an EMBL/GenBank/DDBJ whole genome shotgun (WGS) entry which is preliminary data.</text>
</comment>
<evidence type="ECO:0000313" key="1">
    <source>
        <dbReference type="EMBL" id="KAK4101699.1"/>
    </source>
</evidence>
<dbReference type="AlphaFoldDB" id="A0AAN6T2I6"/>